<comment type="subcellular location">
    <subcellularLocation>
        <location evidence="1">Cell inner membrane</location>
        <topology evidence="1">Multi-pass membrane protein</topology>
    </subcellularLocation>
</comment>
<feature type="transmembrane region" description="Helical" evidence="8">
    <location>
        <begin position="267"/>
        <end position="297"/>
    </location>
</feature>
<feature type="transmembrane region" description="Helical" evidence="8">
    <location>
        <begin position="225"/>
        <end position="247"/>
    </location>
</feature>
<organism evidence="9 10">
    <name type="scientific">Adineta steineri</name>
    <dbReference type="NCBI Taxonomy" id="433720"/>
    <lineage>
        <taxon>Eukaryota</taxon>
        <taxon>Metazoa</taxon>
        <taxon>Spiralia</taxon>
        <taxon>Gnathifera</taxon>
        <taxon>Rotifera</taxon>
        <taxon>Eurotatoria</taxon>
        <taxon>Bdelloidea</taxon>
        <taxon>Adinetida</taxon>
        <taxon>Adinetidae</taxon>
        <taxon>Adineta</taxon>
    </lineage>
</organism>
<accession>A0A813Z795</accession>
<reference evidence="9" key="1">
    <citation type="submission" date="2021-02" db="EMBL/GenBank/DDBJ databases">
        <authorList>
            <person name="Nowell W R."/>
        </authorList>
    </citation>
    <scope>NUCLEOTIDE SEQUENCE</scope>
</reference>
<comment type="caution">
    <text evidence="9">The sequence shown here is derived from an EMBL/GenBank/DDBJ whole genome shotgun (WGS) entry which is preliminary data.</text>
</comment>
<dbReference type="Pfam" id="PF04143">
    <property type="entry name" value="Sulf_transp"/>
    <property type="match status" value="2"/>
</dbReference>
<keyword evidence="2" id="KW-0813">Transport</keyword>
<feature type="transmembrane region" description="Helical" evidence="8">
    <location>
        <begin position="176"/>
        <end position="196"/>
    </location>
</feature>
<keyword evidence="5 8" id="KW-0812">Transmembrane</keyword>
<dbReference type="Proteomes" id="UP000663891">
    <property type="component" value="Unassembled WGS sequence"/>
</dbReference>
<proteinExistence type="predicted"/>
<evidence type="ECO:0008006" key="11">
    <source>
        <dbReference type="Google" id="ProtNLM"/>
    </source>
</evidence>
<evidence type="ECO:0000256" key="7">
    <source>
        <dbReference type="ARBA" id="ARBA00023136"/>
    </source>
</evidence>
<dbReference type="PANTHER" id="PTHR30574:SF1">
    <property type="entry name" value="SULPHUR TRANSPORT DOMAIN-CONTAINING PROTEIN"/>
    <property type="match status" value="1"/>
</dbReference>
<dbReference type="PANTHER" id="PTHR30574">
    <property type="entry name" value="INNER MEMBRANE PROTEIN YEDE"/>
    <property type="match status" value="1"/>
</dbReference>
<evidence type="ECO:0000256" key="2">
    <source>
        <dbReference type="ARBA" id="ARBA00022448"/>
    </source>
</evidence>
<keyword evidence="3" id="KW-1003">Cell membrane</keyword>
<keyword evidence="7 8" id="KW-0472">Membrane</keyword>
<feature type="transmembrane region" description="Helical" evidence="8">
    <location>
        <begin position="100"/>
        <end position="123"/>
    </location>
</feature>
<keyword evidence="4" id="KW-0997">Cell inner membrane</keyword>
<feature type="transmembrane region" description="Helical" evidence="8">
    <location>
        <begin position="405"/>
        <end position="425"/>
    </location>
</feature>
<evidence type="ECO:0000256" key="1">
    <source>
        <dbReference type="ARBA" id="ARBA00004429"/>
    </source>
</evidence>
<name>A0A813Z795_9BILA</name>
<evidence type="ECO:0000256" key="5">
    <source>
        <dbReference type="ARBA" id="ARBA00022692"/>
    </source>
</evidence>
<evidence type="ECO:0000256" key="8">
    <source>
        <dbReference type="SAM" id="Phobius"/>
    </source>
</evidence>
<evidence type="ECO:0000256" key="6">
    <source>
        <dbReference type="ARBA" id="ARBA00022989"/>
    </source>
</evidence>
<feature type="transmembrane region" description="Helical" evidence="8">
    <location>
        <begin position="144"/>
        <end position="170"/>
    </location>
</feature>
<feature type="transmembrane region" description="Helical" evidence="8">
    <location>
        <begin position="60"/>
        <end position="80"/>
    </location>
</feature>
<keyword evidence="6 8" id="KW-1133">Transmembrane helix</keyword>
<feature type="transmembrane region" description="Helical" evidence="8">
    <location>
        <begin position="437"/>
        <end position="461"/>
    </location>
</feature>
<sequence>MLKHDIDNQHKENIKSDIIIEGDRSPMLLAQHTNSINTDTSKTNIVSIDQQSYDDHKSTFMNILSAMYAVIFGILFGFLMNKGTVFVSPTIRKQMLFERFAMLKMFLAAVGVSMLSVALLVLFCGALYGKVLNSYIENNSRRGVLHYIFGGTLIGLGMVVSGSCPGTVFVQVGSGILNSLFTCLGGLLGTYFYYILIHDRVSHTKLPPTSLVLRRICDVLHVHSTIIHTIFGCILLGAAIGLEYLIPWKSDLNSRLLVNGTLNPNEAIGHIFGMAAWPPSICGAGIGLLQLFFIFFLEKSLGVSSAFTVFAAQVCRIKTIGRTIPSMNSFAYGFKNYVTLLFALGAIGGSALSSSLSQTIPLGAENGTNILNSILGGFFLLLGARCAGGCTSGQGISGAENGTNILNSILGGFFLLLGARCAGGCTSGQGISGITHLLFGSFLTTACIFGGGIIFAFTFSLGKDEWSFSNL</sequence>
<evidence type="ECO:0000256" key="4">
    <source>
        <dbReference type="ARBA" id="ARBA00022519"/>
    </source>
</evidence>
<evidence type="ECO:0000313" key="9">
    <source>
        <dbReference type="EMBL" id="CAF0894571.1"/>
    </source>
</evidence>
<feature type="transmembrane region" description="Helical" evidence="8">
    <location>
        <begin position="337"/>
        <end position="356"/>
    </location>
</feature>
<evidence type="ECO:0000313" key="10">
    <source>
        <dbReference type="Proteomes" id="UP000663891"/>
    </source>
</evidence>
<dbReference type="AlphaFoldDB" id="A0A813Z795"/>
<dbReference type="OrthoDB" id="10254418at2759"/>
<dbReference type="InterPro" id="IPR007272">
    <property type="entry name" value="Sulf_transp_TsuA/YedE"/>
</dbReference>
<gene>
    <name evidence="9" type="ORF">VCS650_LOCUS8963</name>
</gene>
<dbReference type="GO" id="GO:0005886">
    <property type="term" value="C:plasma membrane"/>
    <property type="evidence" value="ECO:0007669"/>
    <property type="project" value="UniProtKB-SubCell"/>
</dbReference>
<protein>
    <recommendedName>
        <fullName evidence="11">Sulphur transport domain-containing protein</fullName>
    </recommendedName>
</protein>
<evidence type="ECO:0000256" key="3">
    <source>
        <dbReference type="ARBA" id="ARBA00022475"/>
    </source>
</evidence>
<dbReference type="EMBL" id="CAJNON010000061">
    <property type="protein sequence ID" value="CAF0894571.1"/>
    <property type="molecule type" value="Genomic_DNA"/>
</dbReference>